<comment type="caution">
    <text evidence="2">The sequence shown here is derived from an EMBL/GenBank/DDBJ whole genome shotgun (WGS) entry which is preliminary data.</text>
</comment>
<keyword evidence="1" id="KW-1133">Transmembrane helix</keyword>
<dbReference type="Proteomes" id="UP000752814">
    <property type="component" value="Unassembled WGS sequence"/>
</dbReference>
<gene>
    <name evidence="2" type="ORF">A3207_00800</name>
</gene>
<protein>
    <submittedName>
        <fullName evidence="2">Uncharacterized protein</fullName>
    </submittedName>
</protein>
<organism evidence="2 3">
    <name type="scientific">Candidatus Methanomassiliicoccus intestinalis</name>
    <dbReference type="NCBI Taxonomy" id="1406512"/>
    <lineage>
        <taxon>Archaea</taxon>
        <taxon>Methanobacteriati</taxon>
        <taxon>Thermoplasmatota</taxon>
        <taxon>Thermoplasmata</taxon>
        <taxon>Methanomassiliicoccales</taxon>
        <taxon>Methanomassiliicoccaceae</taxon>
        <taxon>Methanomassiliicoccus</taxon>
    </lineage>
</organism>
<dbReference type="EMBL" id="LVVT01000001">
    <property type="protein sequence ID" value="TQS84615.1"/>
    <property type="molecule type" value="Genomic_DNA"/>
</dbReference>
<reference evidence="2" key="1">
    <citation type="submission" date="2016-03" db="EMBL/GenBank/DDBJ databases">
        <authorList>
            <person name="Borrel G."/>
            <person name="Mccann A."/>
            <person name="O'Toole P.W."/>
        </authorList>
    </citation>
    <scope>NUCLEOTIDE SEQUENCE</scope>
    <source>
        <strain evidence="2">183</strain>
    </source>
</reference>
<evidence type="ECO:0000313" key="2">
    <source>
        <dbReference type="EMBL" id="TQS84615.1"/>
    </source>
</evidence>
<keyword evidence="1" id="KW-0472">Membrane</keyword>
<feature type="transmembrane region" description="Helical" evidence="1">
    <location>
        <begin position="63"/>
        <end position="80"/>
    </location>
</feature>
<dbReference type="AlphaFoldDB" id="A0A8J8TE68"/>
<proteinExistence type="predicted"/>
<dbReference type="GeneID" id="41323369"/>
<sequence length="86" mass="9538">MKRIVWIVAILTIVTVFFLAITGVTSIDSLAALYESEGFFPFAAVAFNLTVIFVCWTIKSWEVMQVLAVIDLLLTMYALFEGAAVL</sequence>
<dbReference type="RefSeq" id="WP_020448836.1">
    <property type="nucleotide sequence ID" value="NZ_CAYAYJ010000005.1"/>
</dbReference>
<evidence type="ECO:0000256" key="1">
    <source>
        <dbReference type="SAM" id="Phobius"/>
    </source>
</evidence>
<accession>A0A8J8TE68</accession>
<name>A0A8J8TE68_9ARCH</name>
<evidence type="ECO:0000313" key="3">
    <source>
        <dbReference type="Proteomes" id="UP000752814"/>
    </source>
</evidence>
<feature type="transmembrane region" description="Helical" evidence="1">
    <location>
        <begin position="5"/>
        <end position="27"/>
    </location>
</feature>
<feature type="transmembrane region" description="Helical" evidence="1">
    <location>
        <begin position="39"/>
        <end position="56"/>
    </location>
</feature>
<keyword evidence="1" id="KW-0812">Transmembrane</keyword>